<dbReference type="GO" id="GO:0016787">
    <property type="term" value="F:hydrolase activity"/>
    <property type="evidence" value="ECO:0007669"/>
    <property type="project" value="UniProtKB-KW"/>
</dbReference>
<reference evidence="6 7" key="1">
    <citation type="submission" date="2019-07" db="EMBL/GenBank/DDBJ databases">
        <title>Whole genome shotgun sequence of Chryseobacterium lathyri NBRC 105250.</title>
        <authorList>
            <person name="Hosoyama A."/>
            <person name="Uohara A."/>
            <person name="Ohji S."/>
            <person name="Ichikawa N."/>
        </authorList>
    </citation>
    <scope>NUCLEOTIDE SEQUENCE [LARGE SCALE GENOMIC DNA]</scope>
    <source>
        <strain evidence="6 7">NBRC 105250</strain>
    </source>
</reference>
<dbReference type="SUPFAM" id="SSF52540">
    <property type="entry name" value="P-loop containing nucleoside triphosphate hydrolases"/>
    <property type="match status" value="1"/>
</dbReference>
<comment type="caution">
    <text evidence="6">The sequence shown here is derived from an EMBL/GenBank/DDBJ whole genome shotgun (WGS) entry which is preliminary data.</text>
</comment>
<dbReference type="PANTHER" id="PTHR43788">
    <property type="entry name" value="DNA2/NAM7 HELICASE FAMILY MEMBER"/>
    <property type="match status" value="1"/>
</dbReference>
<gene>
    <name evidence="6" type="ORF">CLA01_11860</name>
</gene>
<dbReference type="InterPro" id="IPR027417">
    <property type="entry name" value="P-loop_NTPase"/>
</dbReference>
<proteinExistence type="predicted"/>
<feature type="domain" description="DNA2/NAM7 helicase-like C-terminal" evidence="5">
    <location>
        <begin position="16"/>
        <end position="78"/>
    </location>
</feature>
<dbReference type="Pfam" id="PF13087">
    <property type="entry name" value="AAA_12"/>
    <property type="match status" value="1"/>
</dbReference>
<evidence type="ECO:0000256" key="2">
    <source>
        <dbReference type="ARBA" id="ARBA00022801"/>
    </source>
</evidence>
<evidence type="ECO:0000256" key="4">
    <source>
        <dbReference type="ARBA" id="ARBA00022840"/>
    </source>
</evidence>
<dbReference type="InterPro" id="IPR050534">
    <property type="entry name" value="Coronavir_polyprotein_1ab"/>
</dbReference>
<evidence type="ECO:0000256" key="1">
    <source>
        <dbReference type="ARBA" id="ARBA00022741"/>
    </source>
</evidence>
<dbReference type="InterPro" id="IPR041679">
    <property type="entry name" value="DNA2/NAM7-like_C"/>
</dbReference>
<name>A0A511Y7D8_9FLAO</name>
<keyword evidence="4" id="KW-0067">ATP-binding</keyword>
<sequence length="94" mass="10606">MKNLKQNTDYCALEFYRKPEISCGTIHKFQGKEADIVFLVLGSDPKSSGARNWASSKPKMLNVALTRAKKRIYVIGNKNLWGQCSYFDVMAATI</sequence>
<evidence type="ECO:0000259" key="5">
    <source>
        <dbReference type="Pfam" id="PF13087"/>
    </source>
</evidence>
<keyword evidence="1" id="KW-0547">Nucleotide-binding</keyword>
<dbReference type="RefSeq" id="WP_111959892.1">
    <property type="nucleotide sequence ID" value="NZ_BJYI01000003.1"/>
</dbReference>
<organism evidence="6 7">
    <name type="scientific">Chryseobacterium lathyri</name>
    <dbReference type="NCBI Taxonomy" id="395933"/>
    <lineage>
        <taxon>Bacteria</taxon>
        <taxon>Pseudomonadati</taxon>
        <taxon>Bacteroidota</taxon>
        <taxon>Flavobacteriia</taxon>
        <taxon>Flavobacteriales</taxon>
        <taxon>Weeksellaceae</taxon>
        <taxon>Chryseobacterium group</taxon>
        <taxon>Chryseobacterium</taxon>
    </lineage>
</organism>
<dbReference type="GO" id="GO:0043139">
    <property type="term" value="F:5'-3' DNA helicase activity"/>
    <property type="evidence" value="ECO:0007669"/>
    <property type="project" value="TreeGrafter"/>
</dbReference>
<dbReference type="OrthoDB" id="9757917at2"/>
<evidence type="ECO:0000256" key="3">
    <source>
        <dbReference type="ARBA" id="ARBA00022806"/>
    </source>
</evidence>
<evidence type="ECO:0000313" key="7">
    <source>
        <dbReference type="Proteomes" id="UP000321150"/>
    </source>
</evidence>
<keyword evidence="2" id="KW-0378">Hydrolase</keyword>
<accession>A0A511Y7D8</accession>
<keyword evidence="3" id="KW-0347">Helicase</keyword>
<dbReference type="PANTHER" id="PTHR43788:SF8">
    <property type="entry name" value="DNA-BINDING PROTEIN SMUBP-2"/>
    <property type="match status" value="1"/>
</dbReference>
<dbReference type="EMBL" id="BJYI01000003">
    <property type="protein sequence ID" value="GEN71114.1"/>
    <property type="molecule type" value="Genomic_DNA"/>
</dbReference>
<protein>
    <recommendedName>
        <fullName evidence="5">DNA2/NAM7 helicase-like C-terminal domain-containing protein</fullName>
    </recommendedName>
</protein>
<dbReference type="AlphaFoldDB" id="A0A511Y7D8"/>
<evidence type="ECO:0000313" key="6">
    <source>
        <dbReference type="EMBL" id="GEN71114.1"/>
    </source>
</evidence>
<dbReference type="Gene3D" id="3.40.50.300">
    <property type="entry name" value="P-loop containing nucleotide triphosphate hydrolases"/>
    <property type="match status" value="1"/>
</dbReference>
<dbReference type="Proteomes" id="UP000321150">
    <property type="component" value="Unassembled WGS sequence"/>
</dbReference>
<dbReference type="GO" id="GO:0005524">
    <property type="term" value="F:ATP binding"/>
    <property type="evidence" value="ECO:0007669"/>
    <property type="project" value="UniProtKB-KW"/>
</dbReference>